<accession>A0A447IEL7</accession>
<organism evidence="1 2">
    <name type="scientific">Devosia equisanguinis</name>
    <dbReference type="NCBI Taxonomy" id="2490941"/>
    <lineage>
        <taxon>Bacteria</taxon>
        <taxon>Pseudomonadati</taxon>
        <taxon>Pseudomonadota</taxon>
        <taxon>Alphaproteobacteria</taxon>
        <taxon>Hyphomicrobiales</taxon>
        <taxon>Devosiaceae</taxon>
        <taxon>Devosia</taxon>
    </lineage>
</organism>
<reference evidence="1 2" key="1">
    <citation type="submission" date="2018-12" db="EMBL/GenBank/DDBJ databases">
        <authorList>
            <person name="Criscuolo A."/>
        </authorList>
    </citation>
    <scope>NUCLEOTIDE SEQUENCE [LARGE SCALE GENOMIC DNA]</scope>
    <source>
        <strain evidence="1">ACIP1116281</strain>
    </source>
</reference>
<dbReference type="RefSeq" id="WP_164550432.1">
    <property type="nucleotide sequence ID" value="NZ_JBHTMH010000004.1"/>
</dbReference>
<gene>
    <name evidence="1" type="ORF">DEVEQU_03054</name>
</gene>
<dbReference type="Proteomes" id="UP000268844">
    <property type="component" value="Unassembled WGS sequence"/>
</dbReference>
<sequence>MEQSMHGLTENDTDRDNSLVGLPTLIEANGARPSSARTAPTAAFVSQLIAARDRLPPQRARRQGTVDGAIGAYGKGARIAERRMPQGYRKSVVA</sequence>
<dbReference type="AlphaFoldDB" id="A0A447IEL7"/>
<proteinExistence type="predicted"/>
<dbReference type="EMBL" id="UZWD01000038">
    <property type="protein sequence ID" value="VDS05908.1"/>
    <property type="molecule type" value="Genomic_DNA"/>
</dbReference>
<protein>
    <submittedName>
        <fullName evidence="1">Uncharacterized protein</fullName>
    </submittedName>
</protein>
<evidence type="ECO:0000313" key="1">
    <source>
        <dbReference type="EMBL" id="VDS05908.1"/>
    </source>
</evidence>
<name>A0A447IEL7_9HYPH</name>
<evidence type="ECO:0000313" key="2">
    <source>
        <dbReference type="Proteomes" id="UP000268844"/>
    </source>
</evidence>
<keyword evidence="2" id="KW-1185">Reference proteome</keyword>